<dbReference type="InterPro" id="IPR013783">
    <property type="entry name" value="Ig-like_fold"/>
</dbReference>
<sequence>MARQTRIRTKTQDGHTEILVLVNHPMETGQRVDPKTKEKVPAHFIQKMAFTLNGKEVAVADLGVAVSKDPLVGVKLKGAKAGDKVKVTWSDNKGESNSADAVV</sequence>
<name>A0A1F6T881_9PROT</name>
<evidence type="ECO:0000313" key="2">
    <source>
        <dbReference type="EMBL" id="OGI41341.1"/>
    </source>
</evidence>
<organism evidence="2 3">
    <name type="scientific">Candidatus Muproteobacteria bacterium RBG_16_62_13</name>
    <dbReference type="NCBI Taxonomy" id="1817756"/>
    <lineage>
        <taxon>Bacteria</taxon>
        <taxon>Pseudomonadati</taxon>
        <taxon>Pseudomonadota</taxon>
        <taxon>Candidatus Muproteobacteria</taxon>
    </lineage>
</organism>
<dbReference type="STRING" id="1817756.A2140_10680"/>
<gene>
    <name evidence="2" type="ORF">A2140_10680</name>
</gene>
<dbReference type="AlphaFoldDB" id="A0A1F6T881"/>
<dbReference type="SUPFAM" id="SSF81296">
    <property type="entry name" value="E set domains"/>
    <property type="match status" value="1"/>
</dbReference>
<evidence type="ECO:0000313" key="3">
    <source>
        <dbReference type="Proteomes" id="UP000178379"/>
    </source>
</evidence>
<dbReference type="Pfam" id="PF08770">
    <property type="entry name" value="SoxZ"/>
    <property type="match status" value="1"/>
</dbReference>
<feature type="domain" description="Sulphur oxidation protein SoxZ" evidence="1">
    <location>
        <begin position="9"/>
        <end position="100"/>
    </location>
</feature>
<dbReference type="NCBIfam" id="TIGR04490">
    <property type="entry name" value="SoxZ_true"/>
    <property type="match status" value="1"/>
</dbReference>
<dbReference type="InterPro" id="IPR030995">
    <property type="entry name" value="SoxZ"/>
</dbReference>
<dbReference type="InterPro" id="IPR014880">
    <property type="entry name" value="SoxZ_dom"/>
</dbReference>
<dbReference type="InterPro" id="IPR014756">
    <property type="entry name" value="Ig_E-set"/>
</dbReference>
<dbReference type="EMBL" id="MFSQ01000016">
    <property type="protein sequence ID" value="OGI41341.1"/>
    <property type="molecule type" value="Genomic_DNA"/>
</dbReference>
<accession>A0A1F6T881</accession>
<evidence type="ECO:0000259" key="1">
    <source>
        <dbReference type="Pfam" id="PF08770"/>
    </source>
</evidence>
<reference evidence="2 3" key="1">
    <citation type="journal article" date="2016" name="Nat. Commun.">
        <title>Thousands of microbial genomes shed light on interconnected biogeochemical processes in an aquifer system.</title>
        <authorList>
            <person name="Anantharaman K."/>
            <person name="Brown C.T."/>
            <person name="Hug L.A."/>
            <person name="Sharon I."/>
            <person name="Castelle C.J."/>
            <person name="Probst A.J."/>
            <person name="Thomas B.C."/>
            <person name="Singh A."/>
            <person name="Wilkins M.J."/>
            <person name="Karaoz U."/>
            <person name="Brodie E.L."/>
            <person name="Williams K.H."/>
            <person name="Hubbard S.S."/>
            <person name="Banfield J.F."/>
        </authorList>
    </citation>
    <scope>NUCLEOTIDE SEQUENCE [LARGE SCALE GENOMIC DNA]</scope>
</reference>
<comment type="caution">
    <text evidence="2">The sequence shown here is derived from an EMBL/GenBank/DDBJ whole genome shotgun (WGS) entry which is preliminary data.</text>
</comment>
<dbReference type="Gene3D" id="2.60.40.10">
    <property type="entry name" value="Immunoglobulins"/>
    <property type="match status" value="1"/>
</dbReference>
<proteinExistence type="predicted"/>
<dbReference type="Proteomes" id="UP000178379">
    <property type="component" value="Unassembled WGS sequence"/>
</dbReference>
<protein>
    <submittedName>
        <fullName evidence="2">Thiosulfate oxidation carrier complex protein SoxZ</fullName>
    </submittedName>
</protein>